<evidence type="ECO:0000313" key="8">
    <source>
        <dbReference type="Proteomes" id="UP000245909"/>
    </source>
</evidence>
<keyword evidence="8" id="KW-1185">Reference proteome</keyword>
<evidence type="ECO:0000256" key="3">
    <source>
        <dbReference type="ARBA" id="ARBA00022989"/>
    </source>
</evidence>
<comment type="subcellular location">
    <subcellularLocation>
        <location evidence="1">Membrane</location>
        <topology evidence="1">Multi-pass membrane protein</topology>
    </subcellularLocation>
</comment>
<name>A0A2U0T866_9PAST</name>
<accession>A0A2U0T866</accession>
<dbReference type="InterPro" id="IPR002810">
    <property type="entry name" value="NfeD-like_C"/>
</dbReference>
<evidence type="ECO:0000313" key="7">
    <source>
        <dbReference type="EMBL" id="PVX39813.1"/>
    </source>
</evidence>
<evidence type="ECO:0000259" key="6">
    <source>
        <dbReference type="Pfam" id="PF01957"/>
    </source>
</evidence>
<dbReference type="Gene3D" id="2.40.50.140">
    <property type="entry name" value="Nucleic acid-binding proteins"/>
    <property type="match status" value="1"/>
</dbReference>
<gene>
    <name evidence="7" type="ORF">C8D76_10414</name>
</gene>
<organism evidence="7 8">
    <name type="scientific">Alitibacter langaaensis DSM 22999</name>
    <dbReference type="NCBI Taxonomy" id="1122935"/>
    <lineage>
        <taxon>Bacteria</taxon>
        <taxon>Pseudomonadati</taxon>
        <taxon>Pseudomonadota</taxon>
        <taxon>Gammaproteobacteria</taxon>
        <taxon>Pasteurellales</taxon>
        <taxon>Pasteurellaceae</taxon>
        <taxon>Alitibacter</taxon>
    </lineage>
</organism>
<keyword evidence="3 5" id="KW-1133">Transmembrane helix</keyword>
<comment type="caution">
    <text evidence="7">The sequence shown here is derived from an EMBL/GenBank/DDBJ whole genome shotgun (WGS) entry which is preliminary data.</text>
</comment>
<evidence type="ECO:0000256" key="5">
    <source>
        <dbReference type="SAM" id="Phobius"/>
    </source>
</evidence>
<dbReference type="GO" id="GO:0005886">
    <property type="term" value="C:plasma membrane"/>
    <property type="evidence" value="ECO:0007669"/>
    <property type="project" value="TreeGrafter"/>
</dbReference>
<dbReference type="AlphaFoldDB" id="A0A2U0T866"/>
<feature type="transmembrane region" description="Helical" evidence="5">
    <location>
        <begin position="46"/>
        <end position="72"/>
    </location>
</feature>
<keyword evidence="4 5" id="KW-0472">Membrane</keyword>
<protein>
    <recommendedName>
        <fullName evidence="6">NfeD-like C-terminal domain-containing protein</fullName>
    </recommendedName>
</protein>
<dbReference type="EMBL" id="QENU01000004">
    <property type="protein sequence ID" value="PVX39813.1"/>
    <property type="molecule type" value="Genomic_DNA"/>
</dbReference>
<dbReference type="SUPFAM" id="SSF141322">
    <property type="entry name" value="NfeD domain-like"/>
    <property type="match status" value="1"/>
</dbReference>
<dbReference type="RefSeq" id="WP_116631530.1">
    <property type="nucleotide sequence ID" value="NZ_QENU01000004.1"/>
</dbReference>
<dbReference type="OrthoDB" id="6402862at2"/>
<feature type="domain" description="NfeD-like C-terminal" evidence="6">
    <location>
        <begin position="93"/>
        <end position="146"/>
    </location>
</feature>
<evidence type="ECO:0000256" key="1">
    <source>
        <dbReference type="ARBA" id="ARBA00004141"/>
    </source>
</evidence>
<dbReference type="InterPro" id="IPR012340">
    <property type="entry name" value="NA-bd_OB-fold"/>
</dbReference>
<sequence>MEWLSTWDVWHWLMLGFGLLIAEIIVPGIFLLWWGLSALVVAGLMALFPALSFSTLSFIFAILAIFLSLIWWKYQRNRDYLDDQKTALNQRDHAMIGAKGIVEEVSANGIGRGRFGDTTWRIKGERLQIGDTIQVQSVQGITLNVKNVL</sequence>
<evidence type="ECO:0000256" key="2">
    <source>
        <dbReference type="ARBA" id="ARBA00022692"/>
    </source>
</evidence>
<evidence type="ECO:0000256" key="4">
    <source>
        <dbReference type="ARBA" id="ARBA00023136"/>
    </source>
</evidence>
<reference evidence="7 8" key="1">
    <citation type="submission" date="2018-05" db="EMBL/GenBank/DDBJ databases">
        <title>Genomic Encyclopedia of Type Strains, Phase IV (KMG-IV): sequencing the most valuable type-strain genomes for metagenomic binning, comparative biology and taxonomic classification.</title>
        <authorList>
            <person name="Goeker M."/>
        </authorList>
    </citation>
    <scope>NUCLEOTIDE SEQUENCE [LARGE SCALE GENOMIC DNA]</scope>
    <source>
        <strain evidence="7 8">DSM 22999</strain>
    </source>
</reference>
<dbReference type="PANTHER" id="PTHR33507">
    <property type="entry name" value="INNER MEMBRANE PROTEIN YBBJ"/>
    <property type="match status" value="1"/>
</dbReference>
<dbReference type="Pfam" id="PF01957">
    <property type="entry name" value="NfeD"/>
    <property type="match status" value="1"/>
</dbReference>
<keyword evidence="2 5" id="KW-0812">Transmembrane</keyword>
<feature type="transmembrane region" description="Helical" evidence="5">
    <location>
        <begin position="12"/>
        <end position="34"/>
    </location>
</feature>
<dbReference type="PANTHER" id="PTHR33507:SF3">
    <property type="entry name" value="INNER MEMBRANE PROTEIN YBBJ"/>
    <property type="match status" value="1"/>
</dbReference>
<dbReference type="InterPro" id="IPR052165">
    <property type="entry name" value="Membrane_assoc_protease"/>
</dbReference>
<proteinExistence type="predicted"/>
<dbReference type="Proteomes" id="UP000245909">
    <property type="component" value="Unassembled WGS sequence"/>
</dbReference>